<comment type="catalytic activity">
    <reaction evidence="5">
        <text>ADP-alpha-D-glucose + D-glucose 6-phosphate = alpha,alpha-trehalose 6-phosphate + ADP + H(+)</text>
        <dbReference type="Rhea" id="RHEA:53880"/>
        <dbReference type="ChEBI" id="CHEBI:15378"/>
        <dbReference type="ChEBI" id="CHEBI:57498"/>
        <dbReference type="ChEBI" id="CHEBI:58429"/>
        <dbReference type="ChEBI" id="CHEBI:61548"/>
        <dbReference type="ChEBI" id="CHEBI:456216"/>
        <dbReference type="EC" id="2.4.1.347"/>
    </reaction>
</comment>
<evidence type="ECO:0000256" key="3">
    <source>
        <dbReference type="ARBA" id="ARBA00012842"/>
    </source>
</evidence>
<evidence type="ECO:0000256" key="2">
    <source>
        <dbReference type="ARBA" id="ARBA00008799"/>
    </source>
</evidence>
<dbReference type="Pfam" id="PF00982">
    <property type="entry name" value="Glyco_transf_20"/>
    <property type="match status" value="1"/>
</dbReference>
<dbReference type="PANTHER" id="PTHR10788:SF106">
    <property type="entry name" value="BCDNA.GH08860"/>
    <property type="match status" value="1"/>
</dbReference>
<dbReference type="CDD" id="cd03788">
    <property type="entry name" value="GT20_TPS"/>
    <property type="match status" value="1"/>
</dbReference>
<comment type="similarity">
    <text evidence="2">Belongs to the glycosyltransferase 20 family.</text>
</comment>
<dbReference type="SUPFAM" id="SSF53756">
    <property type="entry name" value="UDP-Glycosyltransferase/glycogen phosphorylase"/>
    <property type="match status" value="1"/>
</dbReference>
<evidence type="ECO:0000313" key="8">
    <source>
        <dbReference type="Proteomes" id="UP000305109"/>
    </source>
</evidence>
<protein>
    <recommendedName>
        <fullName evidence="3">alpha,alpha-trehalose-phosphate synthase (ADP-forming)</fullName>
        <ecNumber evidence="3">2.4.1.347</ecNumber>
    </recommendedName>
</protein>
<dbReference type="EC" id="2.4.1.347" evidence="3"/>
<dbReference type="Gene3D" id="3.40.50.2000">
    <property type="entry name" value="Glycogen Phosphorylase B"/>
    <property type="match status" value="2"/>
</dbReference>
<comment type="catalytic activity">
    <reaction evidence="4">
        <text>GDP-alpha-D-glucose + D-glucose 6-phosphate = alpha,alpha-trehalose 6-phosphate + GDP + H(+)</text>
        <dbReference type="Rhea" id="RHEA:14605"/>
        <dbReference type="ChEBI" id="CHEBI:15378"/>
        <dbReference type="ChEBI" id="CHEBI:58189"/>
        <dbReference type="ChEBI" id="CHEBI:58429"/>
        <dbReference type="ChEBI" id="CHEBI:61548"/>
        <dbReference type="ChEBI" id="CHEBI:62230"/>
    </reaction>
</comment>
<evidence type="ECO:0000256" key="4">
    <source>
        <dbReference type="ARBA" id="ARBA00047452"/>
    </source>
</evidence>
<evidence type="ECO:0000256" key="6">
    <source>
        <dbReference type="ARBA" id="ARBA00093268"/>
    </source>
</evidence>
<gene>
    <name evidence="7" type="ORF">FCG67_16155</name>
</gene>
<proteinExistence type="inferred from homology"/>
<comment type="catalytic activity">
    <reaction evidence="6">
        <text>TDP-alpha-D-glucose + D-glucose 6-phosphate = 5-methyl-UDP + alpha,alpha-trehalose 6-phosphate + H(+)</text>
        <dbReference type="Rhea" id="RHEA:53888"/>
        <dbReference type="ChEBI" id="CHEBI:15378"/>
        <dbReference type="ChEBI" id="CHEBI:58429"/>
        <dbReference type="ChEBI" id="CHEBI:61417"/>
        <dbReference type="ChEBI" id="CHEBI:61548"/>
        <dbReference type="ChEBI" id="CHEBI:137931"/>
    </reaction>
</comment>
<comment type="caution">
    <text evidence="7">The sequence shown here is derived from an EMBL/GenBank/DDBJ whole genome shotgun (WGS) entry which is preliminary data.</text>
</comment>
<dbReference type="Proteomes" id="UP000305109">
    <property type="component" value="Unassembled WGS sequence"/>
</dbReference>
<dbReference type="InterPro" id="IPR001830">
    <property type="entry name" value="Glyco_trans_20"/>
</dbReference>
<comment type="catalytic activity">
    <reaction evidence="1">
        <text>CDP-alpha-D-glucose + D-glucose 6-phosphate = alpha,alpha-trehalose 6-phosphate + CDP + H(+)</text>
        <dbReference type="Rhea" id="RHEA:53884"/>
        <dbReference type="ChEBI" id="CHEBI:15378"/>
        <dbReference type="ChEBI" id="CHEBI:58069"/>
        <dbReference type="ChEBI" id="CHEBI:58429"/>
        <dbReference type="ChEBI" id="CHEBI:61548"/>
        <dbReference type="ChEBI" id="CHEBI:137927"/>
    </reaction>
</comment>
<dbReference type="EMBL" id="SUMD01000007">
    <property type="protein sequence ID" value="TJZ76757.1"/>
    <property type="molecule type" value="Genomic_DNA"/>
</dbReference>
<evidence type="ECO:0000256" key="1">
    <source>
        <dbReference type="ARBA" id="ARBA00001525"/>
    </source>
</evidence>
<organism evidence="7 8">
    <name type="scientific">Rhodococcus oryzae</name>
    <dbReference type="NCBI Taxonomy" id="2571143"/>
    <lineage>
        <taxon>Bacteria</taxon>
        <taxon>Bacillati</taxon>
        <taxon>Actinomycetota</taxon>
        <taxon>Actinomycetes</taxon>
        <taxon>Mycobacteriales</taxon>
        <taxon>Nocardiaceae</taxon>
        <taxon>Rhodococcus</taxon>
    </lineage>
</organism>
<reference evidence="7 8" key="1">
    <citation type="submission" date="2019-04" db="EMBL/GenBank/DDBJ databases">
        <title>Rhodococcus oryzae sp. nov., a novel actinomycete isolated from rhizosphere soil of rice (Oryza sativa L.).</title>
        <authorList>
            <person name="Li C."/>
        </authorList>
    </citation>
    <scope>NUCLEOTIDE SEQUENCE [LARGE SCALE GENOMIC DNA]</scope>
    <source>
        <strain evidence="7 8">NEAU-CX67</strain>
    </source>
</reference>
<dbReference type="PANTHER" id="PTHR10788">
    <property type="entry name" value="TREHALOSE-6-PHOSPHATE SYNTHASE"/>
    <property type="match status" value="1"/>
</dbReference>
<evidence type="ECO:0000313" key="7">
    <source>
        <dbReference type="EMBL" id="TJZ76757.1"/>
    </source>
</evidence>
<keyword evidence="8" id="KW-1185">Reference proteome</keyword>
<evidence type="ECO:0000256" key="5">
    <source>
        <dbReference type="ARBA" id="ARBA00048311"/>
    </source>
</evidence>
<name>A0ABY2RJE0_9NOCA</name>
<sequence>MPTNAGCCCLCSASAPRPRSTSQPAPAAVAAASEQRKIVGSASEFVVVANRLPVDLETLPDGSTRWKRSPGGLVTALEPILRGKKGAWVGWPGVPDTDLGPIVEDGIELYPVRLSAQEVADYYEGFSNATLWPLYHDVIVKPVYDRSWWNAYVEVNRRFAEATSAAAAHGATVWIQDYQLQLVPKMLRMLRPDLTIGFFLHIPFPPVELFMQMPWRREIVEGLLGADLIGFHLPGGAQNFLYLARRLAGQPTSRGNVGVRSKLGVVQVGFRNVRVGAFPISIDSGQLDELSRKKSIRDRAKQIRKELGNPEKVMLGVDRLDYTKGIDVRLNAIRELLEEGRMDPAQNIMVQLATPSRERVESYIQMRGDIEQQVGRINGEFGQVGRPVVHYLHRPIPREELIAFFVAADVMLVTPLRDGMNLVAKEYVACRSDLGGALLLSEFTGAAAELRQAYQANPHDLDGVKDEMVAALTQDREAGRRRMRAMRRQVLAHDVDRWAKSFLNALARDSVAGGALLGDELKA</sequence>
<accession>A0ABY2RJE0</accession>